<organism evidence="3 4">
    <name type="scientific">Porphyridium purpureum</name>
    <name type="common">Red alga</name>
    <name type="synonym">Porphyridium cruentum</name>
    <dbReference type="NCBI Taxonomy" id="35688"/>
    <lineage>
        <taxon>Eukaryota</taxon>
        <taxon>Rhodophyta</taxon>
        <taxon>Bangiophyceae</taxon>
        <taxon>Porphyridiales</taxon>
        <taxon>Porphyridiaceae</taxon>
        <taxon>Porphyridium</taxon>
    </lineage>
</organism>
<keyword evidence="1" id="KW-0479">Metal-binding</keyword>
<dbReference type="InterPro" id="IPR013083">
    <property type="entry name" value="Znf_RING/FYVE/PHD"/>
</dbReference>
<dbReference type="AlphaFoldDB" id="A0A5J4Z0Y6"/>
<dbReference type="Gene3D" id="3.30.40.10">
    <property type="entry name" value="Zinc/RING finger domain, C3HC4 (zinc finger)"/>
    <property type="match status" value="1"/>
</dbReference>
<dbReference type="OrthoDB" id="6050183at2759"/>
<dbReference type="InterPro" id="IPR001841">
    <property type="entry name" value="Znf_RING"/>
</dbReference>
<keyword evidence="1" id="KW-0862">Zinc</keyword>
<dbReference type="Pfam" id="PF13639">
    <property type="entry name" value="zf-RING_2"/>
    <property type="match status" value="1"/>
</dbReference>
<dbReference type="GO" id="GO:0008270">
    <property type="term" value="F:zinc ion binding"/>
    <property type="evidence" value="ECO:0007669"/>
    <property type="project" value="UniProtKB-KW"/>
</dbReference>
<evidence type="ECO:0000313" key="4">
    <source>
        <dbReference type="Proteomes" id="UP000324585"/>
    </source>
</evidence>
<dbReference type="EMBL" id="VRMN01000002">
    <property type="protein sequence ID" value="KAA8496930.1"/>
    <property type="molecule type" value="Genomic_DNA"/>
</dbReference>
<evidence type="ECO:0000259" key="2">
    <source>
        <dbReference type="PROSITE" id="PS50089"/>
    </source>
</evidence>
<dbReference type="SUPFAM" id="SSF57850">
    <property type="entry name" value="RING/U-box"/>
    <property type="match status" value="1"/>
</dbReference>
<dbReference type="GO" id="GO:0005886">
    <property type="term" value="C:plasma membrane"/>
    <property type="evidence" value="ECO:0007669"/>
    <property type="project" value="TreeGrafter"/>
</dbReference>
<dbReference type="PANTHER" id="PTHR45943:SF2">
    <property type="entry name" value="RING-TYPE DOMAIN-CONTAINING PROTEIN"/>
    <property type="match status" value="1"/>
</dbReference>
<accession>A0A5J4Z0Y6</accession>
<protein>
    <submittedName>
        <fullName evidence="3">E3 ubiquitin-protein ligase MYCBP2</fullName>
    </submittedName>
</protein>
<dbReference type="Proteomes" id="UP000324585">
    <property type="component" value="Unassembled WGS sequence"/>
</dbReference>
<evidence type="ECO:0000256" key="1">
    <source>
        <dbReference type="PROSITE-ProRule" id="PRU00175"/>
    </source>
</evidence>
<comment type="caution">
    <text evidence="3">The sequence shown here is derived from an EMBL/GenBank/DDBJ whole genome shotgun (WGS) entry which is preliminary data.</text>
</comment>
<dbReference type="PANTHER" id="PTHR45943">
    <property type="entry name" value="E3 UBIQUITIN-PROTEIN LIGASE MYCBP2"/>
    <property type="match status" value="1"/>
</dbReference>
<gene>
    <name evidence="3" type="ORF">FVE85_0659</name>
</gene>
<sequence length="322" mass="35140">MQWCPQPLSCGHACKGVALVPAKCTMRCLEPECDGVHGGAEASARALFQTGDDECAICLDELRSEPCVCLDSCGHVWHAECLKEQLAVASRGIANTGNNQPIKFGSFGCGICHRFCKHAFLADVLDQAAALRKEVLRDALVQAAVDSLHEDPAITDPSSAYFNDLDEWALHVYSYWFCASCRRPFFGGRTECSQDIAVLRDLTDAERLCPNCQCASAQHKECPPHGLVWKCRLCCAIATRVSFGSVHLCEECHADSELAQKMQKRNQASESIKCSDGECELQAKFLWCTKGAANSENVMCGAHISCERLLLCMGCESTSNTS</sequence>
<dbReference type="GO" id="GO:0005634">
    <property type="term" value="C:nucleus"/>
    <property type="evidence" value="ECO:0007669"/>
    <property type="project" value="TreeGrafter"/>
</dbReference>
<dbReference type="GO" id="GO:0061630">
    <property type="term" value="F:ubiquitin protein ligase activity"/>
    <property type="evidence" value="ECO:0007669"/>
    <property type="project" value="TreeGrafter"/>
</dbReference>
<dbReference type="PROSITE" id="PS50089">
    <property type="entry name" value="ZF_RING_2"/>
    <property type="match status" value="1"/>
</dbReference>
<feature type="domain" description="RING-type" evidence="2">
    <location>
        <begin position="55"/>
        <end position="113"/>
    </location>
</feature>
<keyword evidence="1" id="KW-0863">Zinc-finger</keyword>
<reference evidence="4" key="1">
    <citation type="journal article" date="2019" name="Nat. Commun.">
        <title>Expansion of phycobilisome linker gene families in mesophilic red algae.</title>
        <authorList>
            <person name="Lee J."/>
            <person name="Kim D."/>
            <person name="Bhattacharya D."/>
            <person name="Yoon H.S."/>
        </authorList>
    </citation>
    <scope>NUCLEOTIDE SEQUENCE [LARGE SCALE GENOMIC DNA]</scope>
    <source>
        <strain evidence="4">CCMP 1328</strain>
    </source>
</reference>
<proteinExistence type="predicted"/>
<name>A0A5J4Z0Y6_PORPP</name>
<dbReference type="OMA" id="NACHEDY"/>
<keyword evidence="4" id="KW-1185">Reference proteome</keyword>
<evidence type="ECO:0000313" key="3">
    <source>
        <dbReference type="EMBL" id="KAA8496930.1"/>
    </source>
</evidence>